<evidence type="ECO:0000256" key="9">
    <source>
        <dbReference type="ARBA" id="ARBA00022840"/>
    </source>
</evidence>
<comment type="catalytic activity">
    <reaction evidence="11">
        <text>L-seryl-[protein] + ATP = O-phospho-L-seryl-[protein] + ADP + H(+)</text>
        <dbReference type="Rhea" id="RHEA:17989"/>
        <dbReference type="Rhea" id="RHEA-COMP:9863"/>
        <dbReference type="Rhea" id="RHEA-COMP:11604"/>
        <dbReference type="ChEBI" id="CHEBI:15378"/>
        <dbReference type="ChEBI" id="CHEBI:29999"/>
        <dbReference type="ChEBI" id="CHEBI:30616"/>
        <dbReference type="ChEBI" id="CHEBI:83421"/>
        <dbReference type="ChEBI" id="CHEBI:456216"/>
        <dbReference type="EC" id="2.7.11.1"/>
    </reaction>
</comment>
<proteinExistence type="predicted"/>
<gene>
    <name evidence="14" type="ORF">FWILDA_LOCUS1838</name>
</gene>
<keyword evidence="5" id="KW-0597">Phosphoprotein</keyword>
<dbReference type="OrthoDB" id="10252171at2759"/>
<evidence type="ECO:0000256" key="3">
    <source>
        <dbReference type="ARBA" id="ARBA00022490"/>
    </source>
</evidence>
<name>A0A9W4SCS6_9GLOM</name>
<evidence type="ECO:0000259" key="13">
    <source>
        <dbReference type="PROSITE" id="PS50011"/>
    </source>
</evidence>
<dbReference type="CDD" id="cd14004">
    <property type="entry name" value="STKc_PASK"/>
    <property type="match status" value="1"/>
</dbReference>
<dbReference type="Gene3D" id="1.10.510.10">
    <property type="entry name" value="Transferase(Phosphotransferase) domain 1"/>
    <property type="match status" value="1"/>
</dbReference>
<dbReference type="Gene3D" id="3.30.450.20">
    <property type="entry name" value="PAS domain"/>
    <property type="match status" value="2"/>
</dbReference>
<dbReference type="Gene3D" id="3.30.200.20">
    <property type="entry name" value="Phosphorylase Kinase, domain 1"/>
    <property type="match status" value="1"/>
</dbReference>
<evidence type="ECO:0000256" key="12">
    <source>
        <dbReference type="PROSITE-ProRule" id="PRU10141"/>
    </source>
</evidence>
<dbReference type="PROSITE" id="PS00107">
    <property type="entry name" value="PROTEIN_KINASE_ATP"/>
    <property type="match status" value="1"/>
</dbReference>
<dbReference type="InterPro" id="IPR008271">
    <property type="entry name" value="Ser/Thr_kinase_AS"/>
</dbReference>
<dbReference type="InterPro" id="IPR035965">
    <property type="entry name" value="PAS-like_dom_sf"/>
</dbReference>
<keyword evidence="15" id="KW-1185">Reference proteome</keyword>
<dbReference type="GO" id="GO:0005524">
    <property type="term" value="F:ATP binding"/>
    <property type="evidence" value="ECO:0007669"/>
    <property type="project" value="UniProtKB-UniRule"/>
</dbReference>
<dbReference type="Pfam" id="PF00069">
    <property type="entry name" value="Pkinase"/>
    <property type="match status" value="1"/>
</dbReference>
<dbReference type="AlphaFoldDB" id="A0A9W4SCS6"/>
<feature type="domain" description="Protein kinase" evidence="13">
    <location>
        <begin position="617"/>
        <end position="874"/>
    </location>
</feature>
<organism evidence="14 15">
    <name type="scientific">Funneliformis geosporum</name>
    <dbReference type="NCBI Taxonomy" id="1117311"/>
    <lineage>
        <taxon>Eukaryota</taxon>
        <taxon>Fungi</taxon>
        <taxon>Fungi incertae sedis</taxon>
        <taxon>Mucoromycota</taxon>
        <taxon>Glomeromycotina</taxon>
        <taxon>Glomeromycetes</taxon>
        <taxon>Glomerales</taxon>
        <taxon>Glomeraceae</taxon>
        <taxon>Funneliformis</taxon>
    </lineage>
</organism>
<comment type="caution">
    <text evidence="14">The sequence shown here is derived from an EMBL/GenBank/DDBJ whole genome shotgun (WGS) entry which is preliminary data.</text>
</comment>
<dbReference type="PANTHER" id="PTHR24346">
    <property type="entry name" value="MAP/MICROTUBULE AFFINITY-REGULATING KINASE"/>
    <property type="match status" value="1"/>
</dbReference>
<dbReference type="SMART" id="SM00220">
    <property type="entry name" value="S_TKc"/>
    <property type="match status" value="1"/>
</dbReference>
<reference evidence="14" key="1">
    <citation type="submission" date="2022-08" db="EMBL/GenBank/DDBJ databases">
        <authorList>
            <person name="Kallberg Y."/>
            <person name="Tangrot J."/>
            <person name="Rosling A."/>
        </authorList>
    </citation>
    <scope>NUCLEOTIDE SEQUENCE</scope>
    <source>
        <strain evidence="14">Wild A</strain>
    </source>
</reference>
<keyword evidence="4" id="KW-0723">Serine/threonine-protein kinase</keyword>
<dbReference type="GO" id="GO:0004674">
    <property type="term" value="F:protein serine/threonine kinase activity"/>
    <property type="evidence" value="ECO:0007669"/>
    <property type="project" value="UniProtKB-KW"/>
</dbReference>
<dbReference type="InterPro" id="IPR017441">
    <property type="entry name" value="Protein_kinase_ATP_BS"/>
</dbReference>
<keyword evidence="8" id="KW-0418">Kinase</keyword>
<evidence type="ECO:0000256" key="4">
    <source>
        <dbReference type="ARBA" id="ARBA00022527"/>
    </source>
</evidence>
<evidence type="ECO:0000256" key="5">
    <source>
        <dbReference type="ARBA" id="ARBA00022553"/>
    </source>
</evidence>
<keyword evidence="6" id="KW-0808">Transferase</keyword>
<dbReference type="PROSITE" id="PS00108">
    <property type="entry name" value="PROTEIN_KINASE_ST"/>
    <property type="match status" value="1"/>
</dbReference>
<protein>
    <recommendedName>
        <fullName evidence="2">non-specific serine/threonine protein kinase</fullName>
        <ecNumber evidence="2">2.7.11.1</ecNumber>
    </recommendedName>
</protein>
<dbReference type="InterPro" id="IPR011009">
    <property type="entry name" value="Kinase-like_dom_sf"/>
</dbReference>
<evidence type="ECO:0000313" key="15">
    <source>
        <dbReference type="Proteomes" id="UP001153678"/>
    </source>
</evidence>
<evidence type="ECO:0000256" key="10">
    <source>
        <dbReference type="ARBA" id="ARBA00047899"/>
    </source>
</evidence>
<dbReference type="SUPFAM" id="SSF56112">
    <property type="entry name" value="Protein kinase-like (PK-like)"/>
    <property type="match status" value="1"/>
</dbReference>
<evidence type="ECO:0000256" key="11">
    <source>
        <dbReference type="ARBA" id="ARBA00048679"/>
    </source>
</evidence>
<accession>A0A9W4SCS6</accession>
<dbReference type="FunFam" id="1.10.510.10:FF:000320">
    <property type="entry name" value="Serine/threonine protein kinase"/>
    <property type="match status" value="1"/>
</dbReference>
<evidence type="ECO:0000256" key="2">
    <source>
        <dbReference type="ARBA" id="ARBA00012513"/>
    </source>
</evidence>
<dbReference type="InterPro" id="IPR000719">
    <property type="entry name" value="Prot_kinase_dom"/>
</dbReference>
<evidence type="ECO:0000256" key="8">
    <source>
        <dbReference type="ARBA" id="ARBA00022777"/>
    </source>
</evidence>
<dbReference type="GO" id="GO:0035556">
    <property type="term" value="P:intracellular signal transduction"/>
    <property type="evidence" value="ECO:0007669"/>
    <property type="project" value="TreeGrafter"/>
</dbReference>
<dbReference type="SMART" id="SM00091">
    <property type="entry name" value="PAS"/>
    <property type="match status" value="2"/>
</dbReference>
<sequence length="877" mass="99908">MTQVSESPYQTEKHLHYHETNDLDEYLQENEQELINNDTNALPNDLARFSTESLHSFSFVANDSSSYENILRRSFDFMKNKLKGWRLPVVQNALFSPVVSTFQSADIVLPSESICDINELGSSRKFKGAFDIPSLYTSMNTSTLHSPTRFTPQSQAIITTNSLSNILCANDIACLIFGYSRTELSSIRALDLIASPFREKQERSLASRPQNDDDNCEVVLACGKVIPIQRKNEETSAASLWLKVKKDESGESVFIWIFEEIVETMMTAEIDERALYDYSSQEIIGMCITTLIPAFETVGSSYDDNTNDDMDIDKPVKLNSSLDIEKINKTKFYGSRSKNDGNFPIIGKISLQSVQEETEDDENTCTLYRLKIISIPTIAGVITAHKTGVIQSCNSDFVKYLFGVGAHELIGKRYIESLLPQFPRLVEYLTSERVLVEGILITEHAFRRAASFISKMYTPGKEFHVSGQGPSGIIAVHRDGTRFDVDIQMRVVESPDEPLHVLWITYDRNVNFVKDQSLEVNSSVPMPIAYEKKQEEYNNHVHEVSKPSRQLDRNEQDEEEKFPLSKFIAAGGKPPPLKRLSTDNRKITRPPSISSAPESFDPMLYSAITLTKSINDFIIVDNLGQGAYGQVNLAYNKNDPEKKRVVLKFVVKSKILVDCWTRDKSLGTVPLEIHILHTLRRLPHPNIVQMVDYFEDDEYYYIEMGLHGEGMDLFDYIELNNTMSEAEVKSIFRQVSRAIQHLHHNKIVHRDIKDENVILDENGNVQLIDFGSSAYLKEKTKYDTFCGTIDYAAPEVLTGKKYDGPPQDIWALGILLYTLIYRENPFYNIDEIIARDLRIPYILSEGSIDLIKCMLDRDVEKRPSIDDVLNHPWLRED</sequence>
<evidence type="ECO:0000313" key="14">
    <source>
        <dbReference type="EMBL" id="CAI2164978.1"/>
    </source>
</evidence>
<dbReference type="GO" id="GO:0045719">
    <property type="term" value="P:negative regulation of glycogen biosynthetic process"/>
    <property type="evidence" value="ECO:0007669"/>
    <property type="project" value="TreeGrafter"/>
</dbReference>
<dbReference type="GO" id="GO:0005829">
    <property type="term" value="C:cytosol"/>
    <property type="evidence" value="ECO:0007669"/>
    <property type="project" value="TreeGrafter"/>
</dbReference>
<keyword evidence="3" id="KW-0963">Cytoplasm</keyword>
<dbReference type="InterPro" id="IPR000014">
    <property type="entry name" value="PAS"/>
</dbReference>
<dbReference type="PANTHER" id="PTHR24346:SF51">
    <property type="entry name" value="PAS DOMAIN-CONTAINING SERINE_THREONINE-PROTEIN KINASE"/>
    <property type="match status" value="1"/>
</dbReference>
<dbReference type="EC" id="2.7.11.1" evidence="2"/>
<dbReference type="PROSITE" id="PS50011">
    <property type="entry name" value="PROTEIN_KINASE_DOM"/>
    <property type="match status" value="1"/>
</dbReference>
<feature type="binding site" evidence="12">
    <location>
        <position position="652"/>
    </location>
    <ligand>
        <name>ATP</name>
        <dbReference type="ChEBI" id="CHEBI:30616"/>
    </ligand>
</feature>
<evidence type="ECO:0000256" key="7">
    <source>
        <dbReference type="ARBA" id="ARBA00022741"/>
    </source>
</evidence>
<evidence type="ECO:0000256" key="1">
    <source>
        <dbReference type="ARBA" id="ARBA00004496"/>
    </source>
</evidence>
<evidence type="ECO:0000256" key="6">
    <source>
        <dbReference type="ARBA" id="ARBA00022679"/>
    </source>
</evidence>
<dbReference type="GO" id="GO:0005634">
    <property type="term" value="C:nucleus"/>
    <property type="evidence" value="ECO:0007669"/>
    <property type="project" value="TreeGrafter"/>
</dbReference>
<keyword evidence="9 12" id="KW-0067">ATP-binding</keyword>
<keyword evidence="7 12" id="KW-0547">Nucleotide-binding</keyword>
<dbReference type="Proteomes" id="UP001153678">
    <property type="component" value="Unassembled WGS sequence"/>
</dbReference>
<dbReference type="EMBL" id="CAMKVN010000190">
    <property type="protein sequence ID" value="CAI2164978.1"/>
    <property type="molecule type" value="Genomic_DNA"/>
</dbReference>
<dbReference type="FunFam" id="3.30.200.20:FF:000314">
    <property type="entry name" value="Serine/threonine protein kinase"/>
    <property type="match status" value="1"/>
</dbReference>
<dbReference type="SUPFAM" id="SSF55785">
    <property type="entry name" value="PYP-like sensor domain (PAS domain)"/>
    <property type="match status" value="1"/>
</dbReference>
<comment type="subcellular location">
    <subcellularLocation>
        <location evidence="1">Cytoplasm</location>
    </subcellularLocation>
</comment>
<comment type="catalytic activity">
    <reaction evidence="10">
        <text>L-threonyl-[protein] + ATP = O-phospho-L-threonyl-[protein] + ADP + H(+)</text>
        <dbReference type="Rhea" id="RHEA:46608"/>
        <dbReference type="Rhea" id="RHEA-COMP:11060"/>
        <dbReference type="Rhea" id="RHEA-COMP:11605"/>
        <dbReference type="ChEBI" id="CHEBI:15378"/>
        <dbReference type="ChEBI" id="CHEBI:30013"/>
        <dbReference type="ChEBI" id="CHEBI:30616"/>
        <dbReference type="ChEBI" id="CHEBI:61977"/>
        <dbReference type="ChEBI" id="CHEBI:456216"/>
        <dbReference type="EC" id="2.7.11.1"/>
    </reaction>
</comment>